<dbReference type="Proteomes" id="UP000199595">
    <property type="component" value="Unassembled WGS sequence"/>
</dbReference>
<dbReference type="SUPFAM" id="SSF53649">
    <property type="entry name" value="Alkaline phosphatase-like"/>
    <property type="match status" value="1"/>
</dbReference>
<evidence type="ECO:0000313" key="4">
    <source>
        <dbReference type="EMBL" id="SDW83750.1"/>
    </source>
</evidence>
<dbReference type="GO" id="GO:0008484">
    <property type="term" value="F:sulfuric ester hydrolase activity"/>
    <property type="evidence" value="ECO:0007669"/>
    <property type="project" value="TreeGrafter"/>
</dbReference>
<dbReference type="InterPro" id="IPR000917">
    <property type="entry name" value="Sulfatase_N"/>
</dbReference>
<evidence type="ECO:0000313" key="5">
    <source>
        <dbReference type="Proteomes" id="UP000199595"/>
    </source>
</evidence>
<dbReference type="STRING" id="762486.SAMN05444411_102279"/>
<dbReference type="InterPro" id="IPR017850">
    <property type="entry name" value="Alkaline_phosphatase_core_sf"/>
</dbReference>
<dbReference type="PANTHER" id="PTHR45953">
    <property type="entry name" value="IDURONATE 2-SULFATASE"/>
    <property type="match status" value="1"/>
</dbReference>
<keyword evidence="2" id="KW-0378">Hydrolase</keyword>
<evidence type="ECO:0000259" key="3">
    <source>
        <dbReference type="Pfam" id="PF00884"/>
    </source>
</evidence>
<feature type="domain" description="Sulfatase N-terminal" evidence="3">
    <location>
        <begin position="28"/>
        <end position="464"/>
    </location>
</feature>
<dbReference type="CDD" id="cd16153">
    <property type="entry name" value="sulfatase_like"/>
    <property type="match status" value="1"/>
</dbReference>
<proteinExistence type="predicted"/>
<dbReference type="AlphaFoldDB" id="A0A1H2WSY4"/>
<dbReference type="PANTHER" id="PTHR45953:SF1">
    <property type="entry name" value="IDURONATE 2-SULFATASE"/>
    <property type="match status" value="1"/>
</dbReference>
<dbReference type="EMBL" id="FNNJ01000002">
    <property type="protein sequence ID" value="SDW83750.1"/>
    <property type="molecule type" value="Genomic_DNA"/>
</dbReference>
<accession>A0A1H2WSY4</accession>
<organism evidence="4 5">
    <name type="scientific">Lutibacter oricola</name>
    <dbReference type="NCBI Taxonomy" id="762486"/>
    <lineage>
        <taxon>Bacteria</taxon>
        <taxon>Pseudomonadati</taxon>
        <taxon>Bacteroidota</taxon>
        <taxon>Flavobacteriia</taxon>
        <taxon>Flavobacteriales</taxon>
        <taxon>Flavobacteriaceae</taxon>
        <taxon>Lutibacter</taxon>
    </lineage>
</organism>
<sequence length="623" mass="70842">MSKIKILILVVSAILISNKTIIAQQEKPNVLYILTDDQRYDAIPAFNKMLHGREESALGYVESPNVDRLANMGTTFINTFCQAQGCAPSRASMHTGRYPFRSGVYQFEYFNNNTDNSYPLLPEEMAKLGYQTMHVGKLGVRIRTLENNNAVKFPLYQVDIDSKIVENEGLPEWGKQSLVTEVNGVKLKKPLRNVTYFKDEDGTVYYKSEKLEKDNPQLAGMAKEAFDKYELFYKYNKKKGQPQSVFNKGVLAGVSPQPSGKTRDGHYTASFVNFLKNANKKFKVGIQTFEGVNSAKPLFAHIGYDFPHTPVLPPKEYRERFQKYSYKIPELTDEEFKKMAKAFQKRVTSSYSDDFTDEEKQKMVQDYYAFCAYGDNLIGQATEAFIKYSNTKKQPWMIVYVCGDHGWKLNEHGSITKNTPWEMDSHNPIIVVSSDKNKFPAGKVVRDFTEFVDIAPTVLNAAGADIEQQKFNHLDGLDLEKIASGIIPARDYVLGESHHSIGPRAYIRTKDYMFSVKTRPSSKRGVNMNWAMEATYKELDPALYHTTKDPNEINNVAFDPKYKKIAMKMKKKLLDIVIGDGRAEINWGGDNFGKSTKAIGTKVYRNNTTVGAHDYKLKLQNIK</sequence>
<dbReference type="OrthoDB" id="9803751at2"/>
<keyword evidence="5" id="KW-1185">Reference proteome</keyword>
<dbReference type="Pfam" id="PF00884">
    <property type="entry name" value="Sulfatase"/>
    <property type="match status" value="1"/>
</dbReference>
<protein>
    <submittedName>
        <fullName evidence="4">Sulfatase</fullName>
    </submittedName>
</protein>
<name>A0A1H2WSY4_9FLAO</name>
<reference evidence="4 5" key="1">
    <citation type="submission" date="2016-10" db="EMBL/GenBank/DDBJ databases">
        <authorList>
            <person name="de Groot N.N."/>
        </authorList>
    </citation>
    <scope>NUCLEOTIDE SEQUENCE [LARGE SCALE GENOMIC DNA]</scope>
    <source>
        <strain evidence="4 5">DSM 24956</strain>
    </source>
</reference>
<keyword evidence="1" id="KW-0479">Metal-binding</keyword>
<dbReference type="GO" id="GO:0046872">
    <property type="term" value="F:metal ion binding"/>
    <property type="evidence" value="ECO:0007669"/>
    <property type="project" value="UniProtKB-KW"/>
</dbReference>
<evidence type="ECO:0000256" key="2">
    <source>
        <dbReference type="ARBA" id="ARBA00022801"/>
    </source>
</evidence>
<dbReference type="GO" id="GO:0005737">
    <property type="term" value="C:cytoplasm"/>
    <property type="evidence" value="ECO:0007669"/>
    <property type="project" value="TreeGrafter"/>
</dbReference>
<gene>
    <name evidence="4" type="ORF">SAMN05444411_102279</name>
</gene>
<dbReference type="RefSeq" id="WP_090121158.1">
    <property type="nucleotide sequence ID" value="NZ_FNNJ01000002.1"/>
</dbReference>
<evidence type="ECO:0000256" key="1">
    <source>
        <dbReference type="ARBA" id="ARBA00022723"/>
    </source>
</evidence>
<dbReference type="Gene3D" id="3.40.720.10">
    <property type="entry name" value="Alkaline Phosphatase, subunit A"/>
    <property type="match status" value="1"/>
</dbReference>